<organism evidence="1">
    <name type="scientific">hydrothermal vent metagenome</name>
    <dbReference type="NCBI Taxonomy" id="652676"/>
    <lineage>
        <taxon>unclassified sequences</taxon>
        <taxon>metagenomes</taxon>
        <taxon>ecological metagenomes</taxon>
    </lineage>
</organism>
<dbReference type="AlphaFoldDB" id="A0A3B0URD4"/>
<name>A0A3B0URD4_9ZZZZ</name>
<evidence type="ECO:0000313" key="1">
    <source>
        <dbReference type="EMBL" id="VAW33625.1"/>
    </source>
</evidence>
<gene>
    <name evidence="1" type="ORF">MNBD_GAMMA01-1925</name>
</gene>
<accession>A0A3B0URD4</accession>
<feature type="non-terminal residue" evidence="1">
    <location>
        <position position="1"/>
    </location>
</feature>
<dbReference type="InterPro" id="IPR029058">
    <property type="entry name" value="AB_hydrolase_fold"/>
</dbReference>
<dbReference type="EMBL" id="UOEW01000040">
    <property type="protein sequence ID" value="VAW33625.1"/>
    <property type="molecule type" value="Genomic_DNA"/>
</dbReference>
<protein>
    <submittedName>
        <fullName evidence="1">Uncharacterized protein</fullName>
    </submittedName>
</protein>
<dbReference type="Gene3D" id="3.40.50.1820">
    <property type="entry name" value="alpha/beta hydrolase"/>
    <property type="match status" value="1"/>
</dbReference>
<proteinExistence type="predicted"/>
<reference evidence="1" key="1">
    <citation type="submission" date="2018-06" db="EMBL/GenBank/DDBJ databases">
        <authorList>
            <person name="Zhirakovskaya E."/>
        </authorList>
    </citation>
    <scope>NUCLEOTIDE SEQUENCE</scope>
</reference>
<sequence>NVQCYAIAATKSNKQSSKLVKDVIGDGLVTVNSALGKHKNRDLNIAKNKQWVGQNISHIQLLSDESVYAVIRKFLQYPDT</sequence>